<sequence length="160" mass="16071">MARFEFAYFLAITLALLFRAYNTDAGTGVQSSQSSNATCNIDRLETVVGLQKSADLIQKAINATNSNDTAVISQLQTAASGIQSADAGVATILQALVSGQAPPADARQQVGDGLNSAAAALVVAFGNATSNAEAAAIASAESAVIGALAAGIRVVEDSLL</sequence>
<protein>
    <submittedName>
        <fullName evidence="1">Uncharacterized protein</fullName>
    </submittedName>
</protein>
<accession>A0ACB8GUC4</accession>
<reference evidence="1" key="1">
    <citation type="submission" date="2021-10" db="EMBL/GenBank/DDBJ databases">
        <title>Psilocybe cubensis genome.</title>
        <authorList>
            <person name="Mckernan K.J."/>
            <person name="Crawford S."/>
            <person name="Trippe A."/>
            <person name="Kane L.T."/>
            <person name="Mclaughlin S."/>
        </authorList>
    </citation>
    <scope>NUCLEOTIDE SEQUENCE</scope>
    <source>
        <strain evidence="1">MGC-MH-2018</strain>
    </source>
</reference>
<keyword evidence="2" id="KW-1185">Reference proteome</keyword>
<dbReference type="EMBL" id="JAFIQS020000007">
    <property type="protein sequence ID" value="KAH9479042.1"/>
    <property type="molecule type" value="Genomic_DNA"/>
</dbReference>
<proteinExistence type="predicted"/>
<dbReference type="Proteomes" id="UP000664032">
    <property type="component" value="Unassembled WGS sequence"/>
</dbReference>
<name>A0ACB8GUC4_PSICU</name>
<comment type="caution">
    <text evidence="1">The sequence shown here is derived from an EMBL/GenBank/DDBJ whole genome shotgun (WGS) entry which is preliminary data.</text>
</comment>
<evidence type="ECO:0000313" key="1">
    <source>
        <dbReference type="EMBL" id="KAH9479042.1"/>
    </source>
</evidence>
<evidence type="ECO:0000313" key="2">
    <source>
        <dbReference type="Proteomes" id="UP000664032"/>
    </source>
</evidence>
<organism evidence="1 2">
    <name type="scientific">Psilocybe cubensis</name>
    <name type="common">Psychedelic mushroom</name>
    <name type="synonym">Stropharia cubensis</name>
    <dbReference type="NCBI Taxonomy" id="181762"/>
    <lineage>
        <taxon>Eukaryota</taxon>
        <taxon>Fungi</taxon>
        <taxon>Dikarya</taxon>
        <taxon>Basidiomycota</taxon>
        <taxon>Agaricomycotina</taxon>
        <taxon>Agaricomycetes</taxon>
        <taxon>Agaricomycetidae</taxon>
        <taxon>Agaricales</taxon>
        <taxon>Agaricineae</taxon>
        <taxon>Strophariaceae</taxon>
        <taxon>Psilocybe</taxon>
    </lineage>
</organism>
<gene>
    <name evidence="1" type="ORF">JR316_0007617</name>
</gene>